<sequence length="366" mass="42247">MTRRTTLFYCYLFLIYTFCVHLPSLNVEVFYMHLYNKEQAIKRMNQFGQLHRPFIFIINYLQDVSYIEEVTAVDSTEVLYNLNGFTNQIISAEDNIATYSAKTMPSLHWQPFAESFSSYQRSFNIVRQNILAGNSFLTNLTCRTPVETNLTLNDIYFHSKAIYKLWIKDRFTVFSPEIFVRIHQGKISSYPMKGTIDASIPFAAQLLMNDPKETAEHATIVDLIRNDLSMVANRVSVSRYRYMDRLQTNRGAIFQTSSEIQGILPENYQEHLGDIIFRLLPAGSITGAPKKKTMQIIQEAETYDRGFYTGVMGYSDGIDLDSAVMIRFVEQEGEKMYFKSGGGITCQSDVESEYNEMKQKVYVPIY</sequence>
<dbReference type="AlphaFoldDB" id="A0A1G6G5Q0"/>
<gene>
    <name evidence="2" type="ORF">SAMN05192581_101877</name>
</gene>
<name>A0A1G6G5Q0_BACOV</name>
<protein>
    <submittedName>
        <fullName evidence="2">Para-aminobenzoate synthetase component 1</fullName>
    </submittedName>
</protein>
<dbReference type="NCBIfam" id="NF005486">
    <property type="entry name" value="PRK07093.1"/>
    <property type="match status" value="1"/>
</dbReference>
<dbReference type="SUPFAM" id="SSF56322">
    <property type="entry name" value="ADC synthase"/>
    <property type="match status" value="1"/>
</dbReference>
<dbReference type="Pfam" id="PF00425">
    <property type="entry name" value="Chorismate_bind"/>
    <property type="match status" value="1"/>
</dbReference>
<dbReference type="GO" id="GO:0000162">
    <property type="term" value="P:L-tryptophan biosynthetic process"/>
    <property type="evidence" value="ECO:0007669"/>
    <property type="project" value="TreeGrafter"/>
</dbReference>
<evidence type="ECO:0000259" key="1">
    <source>
        <dbReference type="Pfam" id="PF00425"/>
    </source>
</evidence>
<dbReference type="PANTHER" id="PTHR11236">
    <property type="entry name" value="AMINOBENZOATE/ANTHRANILATE SYNTHASE"/>
    <property type="match status" value="1"/>
</dbReference>
<dbReference type="PANTHER" id="PTHR11236:SF50">
    <property type="entry name" value="AMINODEOXYCHORISMATE SYNTHASE COMPONENT 1"/>
    <property type="match status" value="1"/>
</dbReference>
<proteinExistence type="predicted"/>
<dbReference type="InterPro" id="IPR019999">
    <property type="entry name" value="Anth_synth_I-like"/>
</dbReference>
<dbReference type="InterPro" id="IPR005801">
    <property type="entry name" value="ADC_synthase"/>
</dbReference>
<dbReference type="Gene3D" id="3.60.120.10">
    <property type="entry name" value="Anthranilate synthase"/>
    <property type="match status" value="1"/>
</dbReference>
<reference evidence="2 3" key="1">
    <citation type="submission" date="2016-10" db="EMBL/GenBank/DDBJ databases">
        <authorList>
            <person name="de Groot N.N."/>
        </authorList>
    </citation>
    <scope>NUCLEOTIDE SEQUENCE [LARGE SCALE GENOMIC DNA]</scope>
    <source>
        <strain evidence="2 3">NLAE-zl-C500</strain>
    </source>
</reference>
<feature type="domain" description="Chorismate-utilising enzyme C-terminal" evidence="1">
    <location>
        <begin position="117"/>
        <end position="360"/>
    </location>
</feature>
<dbReference type="InterPro" id="IPR015890">
    <property type="entry name" value="Chorismate_C"/>
</dbReference>
<organism evidence="2 3">
    <name type="scientific">Bacteroides ovatus</name>
    <dbReference type="NCBI Taxonomy" id="28116"/>
    <lineage>
        <taxon>Bacteria</taxon>
        <taxon>Pseudomonadati</taxon>
        <taxon>Bacteroidota</taxon>
        <taxon>Bacteroidia</taxon>
        <taxon>Bacteroidales</taxon>
        <taxon>Bacteroidaceae</taxon>
        <taxon>Bacteroides</taxon>
    </lineage>
</organism>
<dbReference type="GO" id="GO:0046820">
    <property type="term" value="F:4-amino-4-deoxychorismate synthase activity"/>
    <property type="evidence" value="ECO:0007669"/>
    <property type="project" value="TreeGrafter"/>
</dbReference>
<evidence type="ECO:0000313" key="3">
    <source>
        <dbReference type="Proteomes" id="UP000183670"/>
    </source>
</evidence>
<dbReference type="EMBL" id="FMYE01000018">
    <property type="protein sequence ID" value="SDB77209.1"/>
    <property type="molecule type" value="Genomic_DNA"/>
</dbReference>
<accession>A0A1G6G5Q0</accession>
<evidence type="ECO:0000313" key="2">
    <source>
        <dbReference type="EMBL" id="SDB77209.1"/>
    </source>
</evidence>
<dbReference type="Proteomes" id="UP000183670">
    <property type="component" value="Unassembled WGS sequence"/>
</dbReference>
<dbReference type="PRINTS" id="PR00095">
    <property type="entry name" value="ANTSNTHASEI"/>
</dbReference>